<dbReference type="InterPro" id="IPR021354">
    <property type="entry name" value="DUF2975"/>
</dbReference>
<feature type="transmembrane region" description="Helical" evidence="1">
    <location>
        <begin position="58"/>
        <end position="78"/>
    </location>
</feature>
<dbReference type="eggNOG" id="ENOG5033F8B">
    <property type="taxonomic scope" value="Bacteria"/>
</dbReference>
<feature type="transmembrane region" description="Helical" evidence="1">
    <location>
        <begin position="98"/>
        <end position="116"/>
    </location>
</feature>
<keyword evidence="1" id="KW-0812">Transmembrane</keyword>
<dbReference type="Pfam" id="PF11188">
    <property type="entry name" value="DUF2975"/>
    <property type="match status" value="1"/>
</dbReference>
<reference evidence="2 3" key="1">
    <citation type="journal article" date="2011" name="J. Bacteriol.">
        <title>Complete genome of the cellulolytic ruminal bacterium Ruminococcus albus 7.</title>
        <authorList>
            <person name="Suen G."/>
            <person name="Stevenson D.M."/>
            <person name="Bruce D.C."/>
            <person name="Chertkov O."/>
            <person name="Copeland A."/>
            <person name="Cheng J.F."/>
            <person name="Detter C."/>
            <person name="Detter J.C."/>
            <person name="Goodwin L.A."/>
            <person name="Han C.S."/>
            <person name="Hauser L.J."/>
            <person name="Ivanova N.N."/>
            <person name="Kyrpides N.C."/>
            <person name="Land M.L."/>
            <person name="Lapidus A."/>
            <person name="Lucas S."/>
            <person name="Ovchinnikova G."/>
            <person name="Pitluck S."/>
            <person name="Tapia R."/>
            <person name="Woyke T."/>
            <person name="Boyum J."/>
            <person name="Mead D."/>
            <person name="Weimer P.J."/>
        </authorList>
    </citation>
    <scope>NUCLEOTIDE SEQUENCE [LARGE SCALE GENOMIC DNA]</scope>
    <source>
        <strain evidence="3">ATCC 27210 / DSM 20455 / JCM 14654 / NCDO 2250 / 7</strain>
    </source>
</reference>
<dbReference type="HOGENOM" id="CLU_116298_1_0_9"/>
<sequence length="158" mass="17612" precursor="true">MVNELTGWSQMKSLKLSRLLVAGMFFLLIALMFTSNIVAEWFCAVSVGNGILTSGLEIAVTVMICICDAFALTAVAALNKLLTNISKNEVFIPQNTKCLRLISWCCVFAGITMIIFSLWKYIFLFAAFLALFIGLVMRVMKNVFEKAVELKSENDFTI</sequence>
<name>E6UHQ7_RUMA7</name>
<dbReference type="EMBL" id="CP002403">
    <property type="protein sequence ID" value="ADU22106.1"/>
    <property type="molecule type" value="Genomic_DNA"/>
</dbReference>
<accession>E6UHQ7</accession>
<dbReference type="KEGG" id="ral:Rumal_1606"/>
<dbReference type="STRING" id="697329.Rumal_1606"/>
<proteinExistence type="predicted"/>
<evidence type="ECO:0008006" key="4">
    <source>
        <dbReference type="Google" id="ProtNLM"/>
    </source>
</evidence>
<dbReference type="RefSeq" id="WP_013498271.1">
    <property type="nucleotide sequence ID" value="NC_014833.1"/>
</dbReference>
<evidence type="ECO:0000256" key="1">
    <source>
        <dbReference type="SAM" id="Phobius"/>
    </source>
</evidence>
<dbReference type="Proteomes" id="UP000006919">
    <property type="component" value="Chromosome"/>
</dbReference>
<dbReference type="AlphaFoldDB" id="E6UHQ7"/>
<keyword evidence="1" id="KW-0472">Membrane</keyword>
<organism evidence="2 3">
    <name type="scientific">Ruminococcus albus (strain ATCC 27210 / DSM 20455 / JCM 14654 / NCDO 2250 / 7)</name>
    <dbReference type="NCBI Taxonomy" id="697329"/>
    <lineage>
        <taxon>Bacteria</taxon>
        <taxon>Bacillati</taxon>
        <taxon>Bacillota</taxon>
        <taxon>Clostridia</taxon>
        <taxon>Eubacteriales</taxon>
        <taxon>Oscillospiraceae</taxon>
        <taxon>Ruminococcus</taxon>
    </lineage>
</organism>
<evidence type="ECO:0000313" key="3">
    <source>
        <dbReference type="Proteomes" id="UP000006919"/>
    </source>
</evidence>
<keyword evidence="1" id="KW-1133">Transmembrane helix</keyword>
<protein>
    <recommendedName>
        <fullName evidence="4">DUF2975 domain-containing protein</fullName>
    </recommendedName>
</protein>
<dbReference type="OrthoDB" id="2003714at2"/>
<evidence type="ECO:0000313" key="2">
    <source>
        <dbReference type="EMBL" id="ADU22106.1"/>
    </source>
</evidence>
<feature type="transmembrane region" description="Helical" evidence="1">
    <location>
        <begin position="122"/>
        <end position="140"/>
    </location>
</feature>
<feature type="transmembrane region" description="Helical" evidence="1">
    <location>
        <begin position="19"/>
        <end position="38"/>
    </location>
</feature>
<gene>
    <name evidence="2" type="ordered locus">Rumal_1606</name>
</gene>